<comment type="caution">
    <text evidence="2">The sequence shown here is derived from an EMBL/GenBank/DDBJ whole genome shotgun (WGS) entry which is preliminary data.</text>
</comment>
<feature type="compositionally biased region" description="Basic and acidic residues" evidence="1">
    <location>
        <begin position="284"/>
        <end position="293"/>
    </location>
</feature>
<organism evidence="2 3">
    <name type="scientific">Gigaspora rosea</name>
    <dbReference type="NCBI Taxonomy" id="44941"/>
    <lineage>
        <taxon>Eukaryota</taxon>
        <taxon>Fungi</taxon>
        <taxon>Fungi incertae sedis</taxon>
        <taxon>Mucoromycota</taxon>
        <taxon>Glomeromycotina</taxon>
        <taxon>Glomeromycetes</taxon>
        <taxon>Diversisporales</taxon>
        <taxon>Gigasporaceae</taxon>
        <taxon>Gigaspora</taxon>
    </lineage>
</organism>
<evidence type="ECO:0000313" key="3">
    <source>
        <dbReference type="Proteomes" id="UP000266673"/>
    </source>
</evidence>
<evidence type="ECO:0000313" key="2">
    <source>
        <dbReference type="EMBL" id="RIB09561.1"/>
    </source>
</evidence>
<accession>A0A397UJA3</accession>
<feature type="compositionally biased region" description="Basic and acidic residues" evidence="1">
    <location>
        <begin position="258"/>
        <end position="268"/>
    </location>
</feature>
<dbReference type="Proteomes" id="UP000266673">
    <property type="component" value="Unassembled WGS sequence"/>
</dbReference>
<name>A0A397UJA3_9GLOM</name>
<feature type="compositionally biased region" description="Low complexity" evidence="1">
    <location>
        <begin position="423"/>
        <end position="432"/>
    </location>
</feature>
<feature type="region of interest" description="Disordered" evidence="1">
    <location>
        <begin position="249"/>
        <end position="268"/>
    </location>
</feature>
<evidence type="ECO:0000256" key="1">
    <source>
        <dbReference type="SAM" id="MobiDB-lite"/>
    </source>
</evidence>
<protein>
    <submittedName>
        <fullName evidence="2">Uncharacterized protein</fullName>
    </submittedName>
</protein>
<dbReference type="AlphaFoldDB" id="A0A397UJA3"/>
<proteinExistence type="predicted"/>
<feature type="region of interest" description="Disordered" evidence="1">
    <location>
        <begin position="80"/>
        <end position="105"/>
    </location>
</feature>
<feature type="region of interest" description="Disordered" evidence="1">
    <location>
        <begin position="421"/>
        <end position="451"/>
    </location>
</feature>
<keyword evidence="3" id="KW-1185">Reference proteome</keyword>
<sequence length="888" mass="101294">MNHIYEPHPLICMLRLANKRRLNNSNQTRNQLSQDNYYDIQLTASEKLVNKEIKKLIKIIKDLKKKNEILKKKVQEFEKCEQEKRKHQDKHETPSDHQDESETALGSLSVHDCSTEGTLYPQIVREAVGNMFEGLRAQTRAVLEMKLDDIKLLIEADYKRLESLMYDCFSVQLSSTQLLVGQSVDRCLAQICNSELKYGLNVIDRINLQFLVGMSILPRAPNHTKFRVSGHLPLLKTNFSDRKKNNDSIIETVTSSSPKEESPKMDSTEKLSFAKVANDLLKENKNVKGKGESSDEEAPEEHNEEFYDAQDTELSNAKMNQRMFEFEFRVDKFTTTFKQADSNPDKPDVVLVDMVLEHIGLTYVLRPFDMSAEVGYRNVQVDIKYTRVDKKSPEYMSKFEGISQSVDIEMSTKIIVTHTFTTPAAPSSPQSSVETESPILPESQKPQPSQTSTMLVKETFLMAGSNTDESLRQLLTLQGEILYWISKTNLLEEPIRLLLDFGSKFAQMKGLYDSAHGNNSYLTRITAGLQKIRLTSNFTIPKTTALQIHQIINDIDINFNISYAEQVEGLEKRCQELAPLSDELAVITDRVSDSNEIIRTIEDLLEQSRETSRFIQEELSPFKLQTTLGFFLHGVADQHKPTVTTSQKEKPFWCRPIMRPTVTAFTTRFAYGEPFHFTKQVVPAISQREIDSINCPNKDDIPEYEHTMRNVIPFIDAIIRDEPDFHCAVSNQKTLKCDFPSKDLNSSHILIESTLDATATRRNFERDPLERSRIGYKVDAFFKFCGLHRTPEIGSGELRDMWVLAQEQLNGVDASNLVMWGFKVVGRKIRIHALAAAGGFYHLIHEAPMPSSRFDLQNIKVAYCATLGFQEAIDLPSVINTPEKKSDR</sequence>
<dbReference type="OrthoDB" id="428159at2759"/>
<reference evidence="2 3" key="1">
    <citation type="submission" date="2018-06" db="EMBL/GenBank/DDBJ databases">
        <title>Comparative genomics reveals the genomic features of Rhizophagus irregularis, R. cerebriforme, R. diaphanum and Gigaspora rosea, and their symbiotic lifestyle signature.</title>
        <authorList>
            <person name="Morin E."/>
            <person name="San Clemente H."/>
            <person name="Chen E.C.H."/>
            <person name="De La Providencia I."/>
            <person name="Hainaut M."/>
            <person name="Kuo A."/>
            <person name="Kohler A."/>
            <person name="Murat C."/>
            <person name="Tang N."/>
            <person name="Roy S."/>
            <person name="Loubradou J."/>
            <person name="Henrissat B."/>
            <person name="Grigoriev I.V."/>
            <person name="Corradi N."/>
            <person name="Roux C."/>
            <person name="Martin F.M."/>
        </authorList>
    </citation>
    <scope>NUCLEOTIDE SEQUENCE [LARGE SCALE GENOMIC DNA]</scope>
    <source>
        <strain evidence="2 3">DAOM 194757</strain>
    </source>
</reference>
<dbReference type="EMBL" id="QKWP01001359">
    <property type="protein sequence ID" value="RIB09561.1"/>
    <property type="molecule type" value="Genomic_DNA"/>
</dbReference>
<dbReference type="STRING" id="44941.A0A397UJA3"/>
<feature type="compositionally biased region" description="Basic and acidic residues" evidence="1">
    <location>
        <begin position="80"/>
        <end position="100"/>
    </location>
</feature>
<gene>
    <name evidence="2" type="ORF">C2G38_2251306</name>
</gene>
<feature type="region of interest" description="Disordered" evidence="1">
    <location>
        <begin position="284"/>
        <end position="307"/>
    </location>
</feature>